<proteinExistence type="predicted"/>
<evidence type="ECO:0000313" key="7">
    <source>
        <dbReference type="Proteomes" id="UP000033699"/>
    </source>
</evidence>
<dbReference type="SUPFAM" id="SSF46689">
    <property type="entry name" value="Homeodomain-like"/>
    <property type="match status" value="1"/>
</dbReference>
<dbReference type="InterPro" id="IPR050109">
    <property type="entry name" value="HTH-type_TetR-like_transc_reg"/>
</dbReference>
<name>A0A0F2TLW0_STRR3</name>
<evidence type="ECO:0000256" key="1">
    <source>
        <dbReference type="ARBA" id="ARBA00023015"/>
    </source>
</evidence>
<dbReference type="PANTHER" id="PTHR30055">
    <property type="entry name" value="HTH-TYPE TRANSCRIPTIONAL REGULATOR RUTR"/>
    <property type="match status" value="1"/>
</dbReference>
<dbReference type="PATRIC" id="fig|359131.3.peg.7318"/>
<dbReference type="InterPro" id="IPR001647">
    <property type="entry name" value="HTH_TetR"/>
</dbReference>
<evidence type="ECO:0000256" key="4">
    <source>
        <dbReference type="PROSITE-ProRule" id="PRU00335"/>
    </source>
</evidence>
<dbReference type="InterPro" id="IPR041478">
    <property type="entry name" value="TetR_C_27"/>
</dbReference>
<dbReference type="Proteomes" id="UP000033699">
    <property type="component" value="Unassembled WGS sequence"/>
</dbReference>
<evidence type="ECO:0000313" key="6">
    <source>
        <dbReference type="EMBL" id="KJS62722.1"/>
    </source>
</evidence>
<reference evidence="6 7" key="1">
    <citation type="submission" date="2015-02" db="EMBL/GenBank/DDBJ databases">
        <authorList>
            <person name="Ju K.-S."/>
            <person name="Doroghazi J.R."/>
            <person name="Metcalf W."/>
        </authorList>
    </citation>
    <scope>NUCLEOTIDE SEQUENCE [LARGE SCALE GENOMIC DNA]</scope>
    <source>
        <strain evidence="6 7">ATCC 31215</strain>
    </source>
</reference>
<feature type="domain" description="HTH tetR-type" evidence="5">
    <location>
        <begin position="6"/>
        <end position="66"/>
    </location>
</feature>
<dbReference type="PANTHER" id="PTHR30055:SF151">
    <property type="entry name" value="TRANSCRIPTIONAL REGULATORY PROTEIN"/>
    <property type="match status" value="1"/>
</dbReference>
<accession>A0A0F2TLW0</accession>
<keyword evidence="7" id="KW-1185">Reference proteome</keyword>
<protein>
    <submittedName>
        <fullName evidence="6">TetR family transcriptional regulator</fullName>
    </submittedName>
</protein>
<dbReference type="Pfam" id="PF00440">
    <property type="entry name" value="TetR_N"/>
    <property type="match status" value="1"/>
</dbReference>
<keyword evidence="1" id="KW-0805">Transcription regulation</keyword>
<sequence length="198" mass="21955">MTSDTPLTAEQILIAAEDVFRRFGPAKATVVDVARSLGVSHSSVYRHFPSKTALREAVNQRWLDQANRQLKVISTDEGLGTASERLHSWLTTLFATKRKKALDDPELFATYQVLTDENSGLVEEHIETLIGQIAEIIHVGVDAKEFKLTHIQNTARAVFDATAPFHDPAYAATWSDPKADDRFDAVWKLVIGGLQAAR</sequence>
<keyword evidence="2 4" id="KW-0238">DNA-binding</keyword>
<dbReference type="PROSITE" id="PS50977">
    <property type="entry name" value="HTH_TETR_2"/>
    <property type="match status" value="1"/>
</dbReference>
<dbReference type="Pfam" id="PF17935">
    <property type="entry name" value="TetR_C_27"/>
    <property type="match status" value="1"/>
</dbReference>
<dbReference type="GO" id="GO:0003700">
    <property type="term" value="F:DNA-binding transcription factor activity"/>
    <property type="evidence" value="ECO:0007669"/>
    <property type="project" value="TreeGrafter"/>
</dbReference>
<feature type="DNA-binding region" description="H-T-H motif" evidence="4">
    <location>
        <begin position="29"/>
        <end position="48"/>
    </location>
</feature>
<dbReference type="EMBL" id="JZKH01000009">
    <property type="protein sequence ID" value="KJS62722.1"/>
    <property type="molecule type" value="Genomic_DNA"/>
</dbReference>
<gene>
    <name evidence="6" type="ORF">VM95_06900</name>
</gene>
<dbReference type="AlphaFoldDB" id="A0A0F2TLW0"/>
<dbReference type="RefSeq" id="WP_045693139.1">
    <property type="nucleotide sequence ID" value="NZ_JZKH01000009.1"/>
</dbReference>
<evidence type="ECO:0000256" key="3">
    <source>
        <dbReference type="ARBA" id="ARBA00023163"/>
    </source>
</evidence>
<evidence type="ECO:0000259" key="5">
    <source>
        <dbReference type="PROSITE" id="PS50977"/>
    </source>
</evidence>
<evidence type="ECO:0000256" key="2">
    <source>
        <dbReference type="ARBA" id="ARBA00023125"/>
    </source>
</evidence>
<organism evidence="6 7">
    <name type="scientific">Streptomyces rubellomurinus (strain ATCC 31215)</name>
    <dbReference type="NCBI Taxonomy" id="359131"/>
    <lineage>
        <taxon>Bacteria</taxon>
        <taxon>Bacillati</taxon>
        <taxon>Actinomycetota</taxon>
        <taxon>Actinomycetes</taxon>
        <taxon>Kitasatosporales</taxon>
        <taxon>Streptomycetaceae</taxon>
        <taxon>Streptomyces</taxon>
    </lineage>
</organism>
<dbReference type="InterPro" id="IPR009057">
    <property type="entry name" value="Homeodomain-like_sf"/>
</dbReference>
<dbReference type="Gene3D" id="1.10.357.10">
    <property type="entry name" value="Tetracycline Repressor, domain 2"/>
    <property type="match status" value="1"/>
</dbReference>
<dbReference type="PRINTS" id="PR00455">
    <property type="entry name" value="HTHTETR"/>
</dbReference>
<dbReference type="GO" id="GO:0000976">
    <property type="term" value="F:transcription cis-regulatory region binding"/>
    <property type="evidence" value="ECO:0007669"/>
    <property type="project" value="TreeGrafter"/>
</dbReference>
<keyword evidence="3" id="KW-0804">Transcription</keyword>
<comment type="caution">
    <text evidence="6">The sequence shown here is derived from an EMBL/GenBank/DDBJ whole genome shotgun (WGS) entry which is preliminary data.</text>
</comment>